<dbReference type="RefSeq" id="WP_117851451.1">
    <property type="nucleotide sequence ID" value="NZ_JACOOT010000031.1"/>
</dbReference>
<evidence type="ECO:0000259" key="4">
    <source>
        <dbReference type="PROSITE" id="PS50893"/>
    </source>
</evidence>
<feature type="domain" description="ABC transporter" evidence="4">
    <location>
        <begin position="6"/>
        <end position="247"/>
    </location>
</feature>
<dbReference type="CDD" id="cd03217">
    <property type="entry name" value="ABC_FeS_Assembly"/>
    <property type="match status" value="1"/>
</dbReference>
<gene>
    <name evidence="5" type="primary">sufC</name>
    <name evidence="5" type="ORF">H8S54_13275</name>
</gene>
<comment type="similarity">
    <text evidence="1">Belongs to the ABC transporter superfamily. Ycf16 family.</text>
</comment>
<evidence type="ECO:0000256" key="3">
    <source>
        <dbReference type="ARBA" id="ARBA00022840"/>
    </source>
</evidence>
<keyword evidence="2" id="KW-0547">Nucleotide-binding</keyword>
<dbReference type="Pfam" id="PF00005">
    <property type="entry name" value="ABC_tran"/>
    <property type="match status" value="1"/>
</dbReference>
<dbReference type="PANTHER" id="PTHR43204:SF1">
    <property type="entry name" value="ABC TRANSPORTER I FAMILY MEMBER 6, CHLOROPLASTIC"/>
    <property type="match status" value="1"/>
</dbReference>
<organism evidence="5 6">
    <name type="scientific">Blautia segnis</name>
    <dbReference type="NCBI Taxonomy" id="2763030"/>
    <lineage>
        <taxon>Bacteria</taxon>
        <taxon>Bacillati</taxon>
        <taxon>Bacillota</taxon>
        <taxon>Clostridia</taxon>
        <taxon>Lachnospirales</taxon>
        <taxon>Lachnospiraceae</taxon>
        <taxon>Blautia</taxon>
    </lineage>
</organism>
<dbReference type="Proteomes" id="UP000652847">
    <property type="component" value="Unassembled WGS sequence"/>
</dbReference>
<dbReference type="InterPro" id="IPR003439">
    <property type="entry name" value="ABC_transporter-like_ATP-bd"/>
</dbReference>
<proteinExistence type="inferred from homology"/>
<evidence type="ECO:0000256" key="2">
    <source>
        <dbReference type="ARBA" id="ARBA00022741"/>
    </source>
</evidence>
<dbReference type="GO" id="GO:0005524">
    <property type="term" value="F:ATP binding"/>
    <property type="evidence" value="ECO:0007669"/>
    <property type="project" value="UniProtKB-KW"/>
</dbReference>
<dbReference type="PROSITE" id="PS50893">
    <property type="entry name" value="ABC_TRANSPORTER_2"/>
    <property type="match status" value="1"/>
</dbReference>
<dbReference type="GO" id="GO:0016887">
    <property type="term" value="F:ATP hydrolysis activity"/>
    <property type="evidence" value="ECO:0007669"/>
    <property type="project" value="InterPro"/>
</dbReference>
<dbReference type="InterPro" id="IPR017871">
    <property type="entry name" value="ABC_transporter-like_CS"/>
</dbReference>
<dbReference type="InterPro" id="IPR027417">
    <property type="entry name" value="P-loop_NTPase"/>
</dbReference>
<name>A0A8I0DPW1_9FIRM</name>
<dbReference type="NCBIfam" id="TIGR01978">
    <property type="entry name" value="sufC"/>
    <property type="match status" value="1"/>
</dbReference>
<keyword evidence="3" id="KW-0067">ATP-binding</keyword>
<evidence type="ECO:0000313" key="5">
    <source>
        <dbReference type="EMBL" id="MBC5652054.1"/>
    </source>
</evidence>
<protein>
    <submittedName>
        <fullName evidence="5">Fe-S cluster assembly ATPase SufC</fullName>
    </submittedName>
</protein>
<dbReference type="Gene3D" id="3.40.50.300">
    <property type="entry name" value="P-loop containing nucleotide triphosphate hydrolases"/>
    <property type="match status" value="1"/>
</dbReference>
<dbReference type="AlphaFoldDB" id="A0A8I0DPW1"/>
<evidence type="ECO:0000256" key="1">
    <source>
        <dbReference type="ARBA" id="ARBA00006216"/>
    </source>
</evidence>
<reference evidence="5 6" key="1">
    <citation type="submission" date="2020-08" db="EMBL/GenBank/DDBJ databases">
        <title>Genome public.</title>
        <authorList>
            <person name="Liu C."/>
            <person name="Sun Q."/>
        </authorList>
    </citation>
    <scope>NUCLEOTIDE SEQUENCE [LARGE SCALE GENOMIC DNA]</scope>
    <source>
        <strain evidence="5 6">BX17</strain>
    </source>
</reference>
<dbReference type="PROSITE" id="PS00211">
    <property type="entry name" value="ABC_TRANSPORTER_1"/>
    <property type="match status" value="1"/>
</dbReference>
<evidence type="ECO:0000313" key="6">
    <source>
        <dbReference type="Proteomes" id="UP000652847"/>
    </source>
</evidence>
<keyword evidence="6" id="KW-1185">Reference proteome</keyword>
<sequence>MSEPILNIKQLNARVEEKEILHDINLQIHKGETHVLMGPNGAGKSTLGYVLMGNPKYQVTGGSILFKGKDVTEESADKRAKDGMFLSFQEPLEVPGLTVSAFIRNAIQQKKGGYIKLWDFKKELDKNLKFLDMDPSYAERSLNVGFSGGEKKKAEILQLMMLKPNLAILDETDSGLDVDAVRLVSKGVEEYQKDRDGALLIITHSTRILESLHVDYTHVMVNGHIVATGDGSLVDRINEEGYESFVSEAEEVKEP</sequence>
<dbReference type="SUPFAM" id="SSF52540">
    <property type="entry name" value="P-loop containing nucleoside triphosphate hydrolases"/>
    <property type="match status" value="1"/>
</dbReference>
<dbReference type="PANTHER" id="PTHR43204">
    <property type="entry name" value="ABC TRANSPORTER I FAMILY MEMBER 6, CHLOROPLASTIC"/>
    <property type="match status" value="1"/>
</dbReference>
<dbReference type="InterPro" id="IPR010230">
    <property type="entry name" value="FeS-cluster_ATPase_SufC"/>
</dbReference>
<comment type="caution">
    <text evidence="5">The sequence shown here is derived from an EMBL/GenBank/DDBJ whole genome shotgun (WGS) entry which is preliminary data.</text>
</comment>
<dbReference type="EMBL" id="JACOOT010000031">
    <property type="protein sequence ID" value="MBC5652054.1"/>
    <property type="molecule type" value="Genomic_DNA"/>
</dbReference>
<accession>A0A8I0DPW1</accession>